<comment type="function">
    <text evidence="13">Endonuclease that resolves Holliday junction intermediates in genetic recombination. Cleaves mobile four-strand junctions by introducing symmetrical nicks in paired strands. Promotes annealing of linear ssDNA with homologous dsDNA. Required for DNA repair, homologous recombination and chromosome segregation.</text>
</comment>
<dbReference type="GO" id="GO:0006281">
    <property type="term" value="P:DNA repair"/>
    <property type="evidence" value="ECO:0007669"/>
    <property type="project" value="UniProtKB-UniRule"/>
</dbReference>
<dbReference type="GO" id="GO:0007059">
    <property type="term" value="P:chromosome segregation"/>
    <property type="evidence" value="ECO:0007669"/>
    <property type="project" value="UniProtKB-UniRule"/>
</dbReference>
<keyword evidence="10 13" id="KW-0234">DNA repair</keyword>
<keyword evidence="5 13" id="KW-0255">Endonuclease</keyword>
<dbReference type="CDD" id="cd22354">
    <property type="entry name" value="RecU-like"/>
    <property type="match status" value="1"/>
</dbReference>
<dbReference type="InterPro" id="IPR011335">
    <property type="entry name" value="Restrct_endonuc-II-like"/>
</dbReference>
<keyword evidence="6 13" id="KW-0227">DNA damage</keyword>
<gene>
    <name evidence="13 14" type="primary">recU</name>
    <name evidence="14" type="ORF">GCM10011391_28260</name>
</gene>
<reference evidence="14" key="2">
    <citation type="submission" date="2020-09" db="EMBL/GenBank/DDBJ databases">
        <authorList>
            <person name="Sun Q."/>
            <person name="Zhou Y."/>
        </authorList>
    </citation>
    <scope>NUCLEOTIDE SEQUENCE</scope>
    <source>
        <strain evidence="14">CGMCC 1.15371</strain>
    </source>
</reference>
<dbReference type="GO" id="GO:0008821">
    <property type="term" value="F:crossover junction DNA endonuclease activity"/>
    <property type="evidence" value="ECO:0007669"/>
    <property type="project" value="UniProtKB-EC"/>
</dbReference>
<keyword evidence="4 13" id="KW-0479">Metal-binding</keyword>
<feature type="binding site" evidence="13">
    <location>
        <position position="90"/>
    </location>
    <ligand>
        <name>Mg(2+)</name>
        <dbReference type="ChEBI" id="CHEBI:18420"/>
    </ligand>
</feature>
<evidence type="ECO:0000256" key="6">
    <source>
        <dbReference type="ARBA" id="ARBA00022763"/>
    </source>
</evidence>
<sequence length="184" mass="20706">MASYGKRGMTFENLVNYTNKIYSNQKRAVINKRPTPMKIISKTRIGQNICVFDSKSTVDYDGVYKGYSIQFEAKTTKEKRFPLDMITSGQVQFLNSAEYQGAICFVLLEMRVTNSVYLIPNQMLQKYIRDAQNGGRKSIPLDDIEVYAQLVKTGNGAPLDYLTVVDDLISKGVVGCEREGKVTS</sequence>
<evidence type="ECO:0000256" key="4">
    <source>
        <dbReference type="ARBA" id="ARBA00022723"/>
    </source>
</evidence>
<comment type="catalytic activity">
    <reaction evidence="13">
        <text>Endonucleolytic cleavage at a junction such as a reciprocal single-stranded crossover between two homologous DNA duplexes (Holliday junction).</text>
        <dbReference type="EC" id="3.1.21.10"/>
    </reaction>
</comment>
<keyword evidence="3 13" id="KW-0540">Nuclease</keyword>
<evidence type="ECO:0000256" key="3">
    <source>
        <dbReference type="ARBA" id="ARBA00022722"/>
    </source>
</evidence>
<accession>A0A8J2YJZ7</accession>
<dbReference type="GO" id="GO:0006310">
    <property type="term" value="P:DNA recombination"/>
    <property type="evidence" value="ECO:0007669"/>
    <property type="project" value="UniProtKB-UniRule"/>
</dbReference>
<feature type="binding site" evidence="13">
    <location>
        <position position="57"/>
    </location>
    <ligand>
        <name>Mg(2+)</name>
        <dbReference type="ChEBI" id="CHEBI:18420"/>
    </ligand>
</feature>
<comment type="subcellular location">
    <subcellularLocation>
        <location evidence="1 13">Cytoplasm</location>
    </subcellularLocation>
</comment>
<comment type="cofactor">
    <cofactor evidence="13">
        <name>Mg(2+)</name>
        <dbReference type="ChEBI" id="CHEBI:18420"/>
    </cofactor>
    <text evidence="13">Binds 1 Mg(2+) ion per subunit.</text>
</comment>
<dbReference type="RefSeq" id="WP_188695601.1">
    <property type="nucleotide sequence ID" value="NZ_BMIR01000014.1"/>
</dbReference>
<dbReference type="Proteomes" id="UP000628775">
    <property type="component" value="Unassembled WGS sequence"/>
</dbReference>
<evidence type="ECO:0000313" key="15">
    <source>
        <dbReference type="Proteomes" id="UP000628775"/>
    </source>
</evidence>
<keyword evidence="15" id="KW-1185">Reference proteome</keyword>
<organism evidence="14 15">
    <name type="scientific">Pullulanibacillus camelliae</name>
    <dbReference type="NCBI Taxonomy" id="1707096"/>
    <lineage>
        <taxon>Bacteria</taxon>
        <taxon>Bacillati</taxon>
        <taxon>Bacillota</taxon>
        <taxon>Bacilli</taxon>
        <taxon>Bacillales</taxon>
        <taxon>Sporolactobacillaceae</taxon>
        <taxon>Pullulanibacillus</taxon>
    </lineage>
</organism>
<dbReference type="InterPro" id="IPR004612">
    <property type="entry name" value="Resolv_RecU"/>
</dbReference>
<evidence type="ECO:0000256" key="13">
    <source>
        <dbReference type="HAMAP-Rule" id="MF_00130"/>
    </source>
</evidence>
<evidence type="ECO:0000313" key="14">
    <source>
        <dbReference type="EMBL" id="GGE47851.1"/>
    </source>
</evidence>
<feature type="binding site" evidence="13">
    <location>
        <position position="72"/>
    </location>
    <ligand>
        <name>Mg(2+)</name>
        <dbReference type="ChEBI" id="CHEBI:18420"/>
    </ligand>
</feature>
<evidence type="ECO:0000256" key="11">
    <source>
        <dbReference type="ARBA" id="ARBA00023447"/>
    </source>
</evidence>
<keyword evidence="8 13" id="KW-0460">Magnesium</keyword>
<dbReference type="InterPro" id="IPR011856">
    <property type="entry name" value="tRNA_endonuc-like_dom_sf"/>
</dbReference>
<dbReference type="GO" id="GO:0000287">
    <property type="term" value="F:magnesium ion binding"/>
    <property type="evidence" value="ECO:0007669"/>
    <property type="project" value="UniProtKB-UniRule"/>
</dbReference>
<dbReference type="EMBL" id="BMIR01000014">
    <property type="protein sequence ID" value="GGE47851.1"/>
    <property type="molecule type" value="Genomic_DNA"/>
</dbReference>
<keyword evidence="9 13" id="KW-0233">DNA recombination</keyword>
<dbReference type="GO" id="GO:0003676">
    <property type="term" value="F:nucleic acid binding"/>
    <property type="evidence" value="ECO:0007669"/>
    <property type="project" value="InterPro"/>
</dbReference>
<protein>
    <recommendedName>
        <fullName evidence="12 13">Holliday junction resolvase RecU</fullName>
        <ecNumber evidence="13">3.1.21.10</ecNumber>
    </recommendedName>
    <alternativeName>
        <fullName evidence="13">Recombination protein U homolog</fullName>
    </alternativeName>
</protein>
<dbReference type="SUPFAM" id="SSF52980">
    <property type="entry name" value="Restriction endonuclease-like"/>
    <property type="match status" value="1"/>
</dbReference>
<evidence type="ECO:0000256" key="1">
    <source>
        <dbReference type="ARBA" id="ARBA00004496"/>
    </source>
</evidence>
<keyword evidence="7 13" id="KW-0378">Hydrolase</keyword>
<evidence type="ECO:0000256" key="7">
    <source>
        <dbReference type="ARBA" id="ARBA00022801"/>
    </source>
</evidence>
<dbReference type="Gene3D" id="3.40.1350.10">
    <property type="match status" value="1"/>
</dbReference>
<keyword evidence="2 13" id="KW-0963">Cytoplasm</keyword>
<dbReference type="EC" id="3.1.21.10" evidence="13"/>
<feature type="binding site" evidence="13">
    <location>
        <position position="59"/>
    </location>
    <ligand>
        <name>Mg(2+)</name>
        <dbReference type="ChEBI" id="CHEBI:18420"/>
    </ligand>
</feature>
<comment type="similarity">
    <text evidence="11 13">Belongs to the RecU family.</text>
</comment>
<dbReference type="AlphaFoldDB" id="A0A8J2YJZ7"/>
<dbReference type="Pfam" id="PF03838">
    <property type="entry name" value="RecU"/>
    <property type="match status" value="1"/>
</dbReference>
<evidence type="ECO:0000256" key="2">
    <source>
        <dbReference type="ARBA" id="ARBA00022490"/>
    </source>
</evidence>
<evidence type="ECO:0000256" key="10">
    <source>
        <dbReference type="ARBA" id="ARBA00023204"/>
    </source>
</evidence>
<name>A0A8J2YJZ7_9BACL</name>
<dbReference type="GO" id="GO:0005737">
    <property type="term" value="C:cytoplasm"/>
    <property type="evidence" value="ECO:0007669"/>
    <property type="project" value="UniProtKB-SubCell"/>
</dbReference>
<dbReference type="PIRSF" id="PIRSF037785">
    <property type="entry name" value="RecU"/>
    <property type="match status" value="1"/>
</dbReference>
<comment type="caution">
    <text evidence="14">The sequence shown here is derived from an EMBL/GenBank/DDBJ whole genome shotgun (WGS) entry which is preliminary data.</text>
</comment>
<feature type="site" description="Transition state stabilizer" evidence="13">
    <location>
        <position position="74"/>
    </location>
</feature>
<evidence type="ECO:0000256" key="12">
    <source>
        <dbReference type="ARBA" id="ARBA00029523"/>
    </source>
</evidence>
<dbReference type="HAMAP" id="MF_00130">
    <property type="entry name" value="RecU"/>
    <property type="match status" value="1"/>
</dbReference>
<evidence type="ECO:0000256" key="8">
    <source>
        <dbReference type="ARBA" id="ARBA00022842"/>
    </source>
</evidence>
<evidence type="ECO:0000256" key="5">
    <source>
        <dbReference type="ARBA" id="ARBA00022759"/>
    </source>
</evidence>
<evidence type="ECO:0000256" key="9">
    <source>
        <dbReference type="ARBA" id="ARBA00023172"/>
    </source>
</evidence>
<proteinExistence type="inferred from homology"/>
<reference evidence="14" key="1">
    <citation type="journal article" date="2014" name="Int. J. Syst. Evol. Microbiol.">
        <title>Complete genome sequence of Corynebacterium casei LMG S-19264T (=DSM 44701T), isolated from a smear-ripened cheese.</title>
        <authorList>
            <consortium name="US DOE Joint Genome Institute (JGI-PGF)"/>
            <person name="Walter F."/>
            <person name="Albersmeier A."/>
            <person name="Kalinowski J."/>
            <person name="Ruckert C."/>
        </authorList>
    </citation>
    <scope>NUCLEOTIDE SEQUENCE</scope>
    <source>
        <strain evidence="14">CGMCC 1.15371</strain>
    </source>
</reference>